<comment type="subcellular location">
    <subcellularLocation>
        <location evidence="1">Endosome membrane</location>
        <topology evidence="1">Peripheral membrane protein</topology>
    </subcellularLocation>
    <subcellularLocation>
        <location evidence="2">Golgi apparatus</location>
    </subcellularLocation>
</comment>
<dbReference type="GO" id="GO:0005802">
    <property type="term" value="C:trans-Golgi network"/>
    <property type="evidence" value="ECO:0007669"/>
    <property type="project" value="InterPro"/>
</dbReference>
<dbReference type="STRING" id="45351.A7S2T6"/>
<dbReference type="SUPFAM" id="SSF49348">
    <property type="entry name" value="Clathrin adaptor appendage domain"/>
    <property type="match status" value="1"/>
</dbReference>
<dbReference type="GO" id="GO:0031267">
    <property type="term" value="F:small GTPase binding"/>
    <property type="evidence" value="ECO:0007669"/>
    <property type="project" value="InterPro"/>
</dbReference>
<sequence>GGDIIPVNQETTAVVTKPAVSSGGELLDLLGGLDFGPRPSLLDGGATLGPMPGATPMMQMNDTTPPAPVAAPGGIPSITAYEKGGLKIVFSFEKIPDNPSNVVNITMTASNNLSIAMQEFVFQAAVPKTLQLQLQSPSGNVLPPNNGGTVTQLIRIANPQQNPLRMRIKLLYTLNGAAVQEQGEINSFPPGV</sequence>
<feature type="non-terminal residue" evidence="7">
    <location>
        <position position="192"/>
    </location>
</feature>
<dbReference type="PANTHER" id="PTHR45905:SF1">
    <property type="entry name" value="GOLGI-LOCALIZED, GAMMA-ADAPTIN EAR CONTAINING, ARF BINDING PROTEIN"/>
    <property type="match status" value="1"/>
</dbReference>
<dbReference type="InterPro" id="IPR027422">
    <property type="entry name" value="GGA1-3"/>
</dbReference>
<evidence type="ECO:0000256" key="2">
    <source>
        <dbReference type="ARBA" id="ARBA00004555"/>
    </source>
</evidence>
<dbReference type="SMART" id="SM00809">
    <property type="entry name" value="Alpha_adaptinC2"/>
    <property type="match status" value="1"/>
</dbReference>
<evidence type="ECO:0000256" key="1">
    <source>
        <dbReference type="ARBA" id="ARBA00004481"/>
    </source>
</evidence>
<dbReference type="GO" id="GO:0010008">
    <property type="term" value="C:endosome membrane"/>
    <property type="evidence" value="ECO:0007669"/>
    <property type="project" value="UniProtKB-SubCell"/>
</dbReference>
<keyword evidence="4" id="KW-0653">Protein transport</keyword>
<dbReference type="PANTHER" id="PTHR45905">
    <property type="entry name" value="GOLGI-LOCALIZED, GAMMA-ADAPTIN EAR CONTAINING, ARF BINDING PROTEIN"/>
    <property type="match status" value="1"/>
</dbReference>
<dbReference type="EMBL" id="DS469570">
    <property type="protein sequence ID" value="EDO41984.1"/>
    <property type="molecule type" value="Genomic_DNA"/>
</dbReference>
<organism evidence="7 8">
    <name type="scientific">Nematostella vectensis</name>
    <name type="common">Starlet sea anemone</name>
    <dbReference type="NCBI Taxonomy" id="45351"/>
    <lineage>
        <taxon>Eukaryota</taxon>
        <taxon>Metazoa</taxon>
        <taxon>Cnidaria</taxon>
        <taxon>Anthozoa</taxon>
        <taxon>Hexacorallia</taxon>
        <taxon>Actiniaria</taxon>
        <taxon>Edwardsiidae</taxon>
        <taxon>Nematostella</taxon>
    </lineage>
</organism>
<evidence type="ECO:0000313" key="7">
    <source>
        <dbReference type="EMBL" id="EDO41984.1"/>
    </source>
</evidence>
<dbReference type="InterPro" id="IPR013041">
    <property type="entry name" value="Clathrin_app_Ig-like_sf"/>
</dbReference>
<feature type="domain" description="GAE" evidence="6">
    <location>
        <begin position="73"/>
        <end position="189"/>
    </location>
</feature>
<dbReference type="PhylomeDB" id="A7S2T6"/>
<reference evidence="7 8" key="1">
    <citation type="journal article" date="2007" name="Science">
        <title>Sea anemone genome reveals ancestral eumetazoan gene repertoire and genomic organization.</title>
        <authorList>
            <person name="Putnam N.H."/>
            <person name="Srivastava M."/>
            <person name="Hellsten U."/>
            <person name="Dirks B."/>
            <person name="Chapman J."/>
            <person name="Salamov A."/>
            <person name="Terry A."/>
            <person name="Shapiro H."/>
            <person name="Lindquist E."/>
            <person name="Kapitonov V.V."/>
            <person name="Jurka J."/>
            <person name="Genikhovich G."/>
            <person name="Grigoriev I.V."/>
            <person name="Lucas S.M."/>
            <person name="Steele R.E."/>
            <person name="Finnerty J.R."/>
            <person name="Technau U."/>
            <person name="Martindale M.Q."/>
            <person name="Rokhsar D.S."/>
        </authorList>
    </citation>
    <scope>NUCLEOTIDE SEQUENCE [LARGE SCALE GENOMIC DNA]</scope>
    <source>
        <strain evidence="8">CH2 X CH6</strain>
    </source>
</reference>
<keyword evidence="3" id="KW-0813">Transport</keyword>
<dbReference type="AlphaFoldDB" id="A7S2T6"/>
<keyword evidence="8" id="KW-1185">Reference proteome</keyword>
<evidence type="ECO:0000259" key="6">
    <source>
        <dbReference type="PROSITE" id="PS50180"/>
    </source>
</evidence>
<evidence type="ECO:0000256" key="4">
    <source>
        <dbReference type="ARBA" id="ARBA00022927"/>
    </source>
</evidence>
<dbReference type="Pfam" id="PF02883">
    <property type="entry name" value="Alpha_adaptinC2"/>
    <property type="match status" value="1"/>
</dbReference>
<dbReference type="PROSITE" id="PS50180">
    <property type="entry name" value="GAE"/>
    <property type="match status" value="1"/>
</dbReference>
<evidence type="ECO:0000256" key="5">
    <source>
        <dbReference type="ARBA" id="ARBA00023034"/>
    </source>
</evidence>
<keyword evidence="5" id="KW-0333">Golgi apparatus</keyword>
<dbReference type="InParanoid" id="A7S2T6"/>
<evidence type="ECO:0000313" key="8">
    <source>
        <dbReference type="Proteomes" id="UP000001593"/>
    </source>
</evidence>
<dbReference type="eggNOG" id="KOG1062">
    <property type="taxonomic scope" value="Eukaryota"/>
</dbReference>
<proteinExistence type="predicted"/>
<evidence type="ECO:0000256" key="3">
    <source>
        <dbReference type="ARBA" id="ARBA00022448"/>
    </source>
</evidence>
<name>A7S2T6_NEMVE</name>
<gene>
    <name evidence="7" type="ORF">NEMVEDRAFT_v1g102466</name>
</gene>
<dbReference type="Gene3D" id="2.60.40.1230">
    <property type="match status" value="1"/>
</dbReference>
<dbReference type="InterPro" id="IPR008152">
    <property type="entry name" value="Clathrin_a/b/g-adaptin_app_Ig"/>
</dbReference>
<dbReference type="GO" id="GO:0016192">
    <property type="term" value="P:vesicle-mediated transport"/>
    <property type="evidence" value="ECO:0007669"/>
    <property type="project" value="InterPro"/>
</dbReference>
<dbReference type="InterPro" id="IPR008153">
    <property type="entry name" value="GAE_dom"/>
</dbReference>
<dbReference type="HOGENOM" id="CLU_122230_0_0_1"/>
<accession>A7S2T6</accession>
<dbReference type="Proteomes" id="UP000001593">
    <property type="component" value="Unassembled WGS sequence"/>
</dbReference>
<protein>
    <recommendedName>
        <fullName evidence="6">GAE domain-containing protein</fullName>
    </recommendedName>
</protein>
<dbReference type="GO" id="GO:0006886">
    <property type="term" value="P:intracellular protein transport"/>
    <property type="evidence" value="ECO:0007669"/>
    <property type="project" value="InterPro"/>
</dbReference>